<dbReference type="Gene3D" id="1.10.10.60">
    <property type="entry name" value="Homeodomain-like"/>
    <property type="match status" value="2"/>
</dbReference>
<gene>
    <name evidence="5" type="ORF">NX782_01155</name>
</gene>
<evidence type="ECO:0000256" key="1">
    <source>
        <dbReference type="ARBA" id="ARBA00023015"/>
    </source>
</evidence>
<sequence length="255" mass="27243">MVSTVDLHLRSYGALSAPDRHDYGQLVLPLRGALLLEVEGRQGMLDPLRAGFVAPGAWHAQVGDAGNRSFIVDIAAEGLAPETAGRLFERPFAPLGPAARKLVEFMALMTQAGAGSPSAAPVVTPAVLRGWVPLLVDTLALGTPRPASRLAALLARIEAEPGLPWSTESMARAAGFSVSRLHALFREEHDSTPHAWLLARRLERAREWLAGSDAPIAEIALRAGFSEQSALTRALRKATGMTPAAYRRRQRSPGG</sequence>
<dbReference type="PROSITE" id="PS01124">
    <property type="entry name" value="HTH_ARAC_FAMILY_2"/>
    <property type="match status" value="1"/>
</dbReference>
<comment type="caution">
    <text evidence="5">The sequence shown here is derived from an EMBL/GenBank/DDBJ whole genome shotgun (WGS) entry which is preliminary data.</text>
</comment>
<accession>A0ABT2A0X2</accession>
<keyword evidence="2" id="KW-0238">DNA-binding</keyword>
<evidence type="ECO:0000313" key="5">
    <source>
        <dbReference type="EMBL" id="MCS0587809.1"/>
    </source>
</evidence>
<evidence type="ECO:0000256" key="2">
    <source>
        <dbReference type="ARBA" id="ARBA00023125"/>
    </source>
</evidence>
<feature type="domain" description="HTH araC/xylS-type" evidence="4">
    <location>
        <begin position="148"/>
        <end position="249"/>
    </location>
</feature>
<evidence type="ECO:0000313" key="6">
    <source>
        <dbReference type="Proteomes" id="UP001205560"/>
    </source>
</evidence>
<dbReference type="SUPFAM" id="SSF46689">
    <property type="entry name" value="Homeodomain-like"/>
    <property type="match status" value="2"/>
</dbReference>
<protein>
    <submittedName>
        <fullName evidence="5">AraC family transcriptional regulator</fullName>
    </submittedName>
</protein>
<keyword evidence="3" id="KW-0804">Transcription</keyword>
<dbReference type="RefSeq" id="WP_258843642.1">
    <property type="nucleotide sequence ID" value="NZ_JANUGX010000001.1"/>
</dbReference>
<evidence type="ECO:0000256" key="3">
    <source>
        <dbReference type="ARBA" id="ARBA00023163"/>
    </source>
</evidence>
<proteinExistence type="predicted"/>
<dbReference type="Proteomes" id="UP001205560">
    <property type="component" value="Unassembled WGS sequence"/>
</dbReference>
<dbReference type="EMBL" id="JANUGX010000001">
    <property type="protein sequence ID" value="MCS0587809.1"/>
    <property type="molecule type" value="Genomic_DNA"/>
</dbReference>
<organism evidence="5 6">
    <name type="scientific">Massilia norwichensis</name>
    <dbReference type="NCBI Taxonomy" id="1442366"/>
    <lineage>
        <taxon>Bacteria</taxon>
        <taxon>Pseudomonadati</taxon>
        <taxon>Pseudomonadota</taxon>
        <taxon>Betaproteobacteria</taxon>
        <taxon>Burkholderiales</taxon>
        <taxon>Oxalobacteraceae</taxon>
        <taxon>Telluria group</taxon>
        <taxon>Massilia</taxon>
    </lineage>
</organism>
<dbReference type="InterPro" id="IPR050204">
    <property type="entry name" value="AraC_XylS_family_regulators"/>
</dbReference>
<dbReference type="PANTHER" id="PTHR46796:SF2">
    <property type="entry name" value="TRANSCRIPTIONAL REGULATORY PROTEIN"/>
    <property type="match status" value="1"/>
</dbReference>
<dbReference type="SMART" id="SM00342">
    <property type="entry name" value="HTH_ARAC"/>
    <property type="match status" value="1"/>
</dbReference>
<keyword evidence="1" id="KW-0805">Transcription regulation</keyword>
<reference evidence="5 6" key="1">
    <citation type="submission" date="2022-08" db="EMBL/GenBank/DDBJ databases">
        <title>Reclassification of Massilia species as members of the genera Telluria, Duganella, Pseudoduganella, Mokoshia gen. nov. and Zemynaea gen. nov. using orthogonal and non-orthogonal genome-based approaches.</title>
        <authorList>
            <person name="Bowman J.P."/>
        </authorList>
    </citation>
    <scope>NUCLEOTIDE SEQUENCE [LARGE SCALE GENOMIC DNA]</scope>
    <source>
        <strain evidence="5 6">LMG 28164</strain>
    </source>
</reference>
<dbReference type="PANTHER" id="PTHR46796">
    <property type="entry name" value="HTH-TYPE TRANSCRIPTIONAL ACTIVATOR RHAS-RELATED"/>
    <property type="match status" value="1"/>
</dbReference>
<keyword evidence="6" id="KW-1185">Reference proteome</keyword>
<dbReference type="Pfam" id="PF12833">
    <property type="entry name" value="HTH_18"/>
    <property type="match status" value="1"/>
</dbReference>
<dbReference type="InterPro" id="IPR009057">
    <property type="entry name" value="Homeodomain-like_sf"/>
</dbReference>
<dbReference type="InterPro" id="IPR018060">
    <property type="entry name" value="HTH_AraC"/>
</dbReference>
<name>A0ABT2A0X2_9BURK</name>
<evidence type="ECO:0000259" key="4">
    <source>
        <dbReference type="PROSITE" id="PS01124"/>
    </source>
</evidence>